<organism evidence="1 2">
    <name type="scientific">Avena sativa</name>
    <name type="common">Oat</name>
    <dbReference type="NCBI Taxonomy" id="4498"/>
    <lineage>
        <taxon>Eukaryota</taxon>
        <taxon>Viridiplantae</taxon>
        <taxon>Streptophyta</taxon>
        <taxon>Embryophyta</taxon>
        <taxon>Tracheophyta</taxon>
        <taxon>Spermatophyta</taxon>
        <taxon>Magnoliopsida</taxon>
        <taxon>Liliopsida</taxon>
        <taxon>Poales</taxon>
        <taxon>Poaceae</taxon>
        <taxon>BOP clade</taxon>
        <taxon>Pooideae</taxon>
        <taxon>Poodae</taxon>
        <taxon>Poeae</taxon>
        <taxon>Poeae Chloroplast Group 1 (Aveneae type)</taxon>
        <taxon>Aveninae</taxon>
        <taxon>Avena</taxon>
    </lineage>
</organism>
<dbReference type="Proteomes" id="UP001732700">
    <property type="component" value="Chromosome 6A"/>
</dbReference>
<name>A0ACD5YWK8_AVESA</name>
<protein>
    <submittedName>
        <fullName evidence="1">Uncharacterized protein</fullName>
    </submittedName>
</protein>
<sequence>MANAHLRRPAARSMGKPSVKGLSSSNRWATLAMLEVEEVDQDDWLSKLPDVILLDIVKRLDVTDAARTSILSRRWRQIPAMLSKIRLMVGSFEPEHDRSKLNCDDVVRANATVLEATRSTPEEDEGNWQHDWLSNLPDGVLVNIIERLDIADATRTSILSRRWKQIPTMLSKIRVMVGSTDVVQERSRDDVARANATMLGAIRSLLESRSKSPYTIHRLCMQLYLGDGSVKIGQTVAKAIATNKVGVAEITILTEKEGKRCMPCDVLAYGNQFASFVNACRNTFSWLTLLKLENLRLGESDFPTLLRLCKRLEFLRLDNCDMGYMSLLAVEHLRLRELEIFRSDFERVDLNWLPELTTLTFSSWRCPHDPLSFGYVPLLHTVSISNVALSLHKILKLSEFLGKATVSNLRLGFESEKIWVQPEDPRELSPVFSKLKVVNLAAISEECDLTWTMFVLQGAPSLEELCIRVCDCTGIWDKDKRKKLVFSEERKDAGAKWEASDFEHRNLSVLRIFGFQSEDKFLDYARAVTEAAVNLKDIYLHEKPACKVECGYIRLQSDRYPRSEMEKVLVRSSLGMHIRPLLRLHFVL</sequence>
<evidence type="ECO:0000313" key="1">
    <source>
        <dbReference type="EnsemblPlants" id="AVESA.00010b.r2.6AG1050260.1.CDS"/>
    </source>
</evidence>
<dbReference type="EnsemblPlants" id="AVESA.00010b.r2.6AG1050260.1">
    <property type="protein sequence ID" value="AVESA.00010b.r2.6AG1050260.1.CDS"/>
    <property type="gene ID" value="AVESA.00010b.r2.6AG1050260"/>
</dbReference>
<proteinExistence type="predicted"/>
<reference evidence="1" key="2">
    <citation type="submission" date="2025-09" db="UniProtKB">
        <authorList>
            <consortium name="EnsemblPlants"/>
        </authorList>
    </citation>
    <scope>IDENTIFICATION</scope>
</reference>
<keyword evidence="2" id="KW-1185">Reference proteome</keyword>
<evidence type="ECO:0000313" key="2">
    <source>
        <dbReference type="Proteomes" id="UP001732700"/>
    </source>
</evidence>
<accession>A0ACD5YWK8</accession>
<reference evidence="1" key="1">
    <citation type="submission" date="2021-05" db="EMBL/GenBank/DDBJ databases">
        <authorList>
            <person name="Scholz U."/>
            <person name="Mascher M."/>
            <person name="Fiebig A."/>
        </authorList>
    </citation>
    <scope>NUCLEOTIDE SEQUENCE [LARGE SCALE GENOMIC DNA]</scope>
</reference>